<dbReference type="PANTHER" id="PTHR12703:SF4">
    <property type="entry name" value="TRANSMEMBRANE PROTEIN 33"/>
    <property type="match status" value="1"/>
</dbReference>
<dbReference type="VEuPathDB" id="FungiDB:GWK60_F01397"/>
<dbReference type="InterPro" id="IPR051645">
    <property type="entry name" value="PER33/POM33_regulator"/>
</dbReference>
<evidence type="ECO:0000256" key="4">
    <source>
        <dbReference type="ARBA" id="ARBA00022989"/>
    </source>
</evidence>
<keyword evidence="4" id="KW-1133">Transmembrane helix</keyword>
<accession>A0A0W0D588</accession>
<dbReference type="GO" id="GO:0016020">
    <property type="term" value="C:membrane"/>
    <property type="evidence" value="ECO:0007669"/>
    <property type="project" value="UniProtKB-SubCell"/>
</dbReference>
<gene>
    <name evidence="6" type="ORF">AO440_001169</name>
</gene>
<dbReference type="InterPro" id="IPR005344">
    <property type="entry name" value="TMEM33/Pom33"/>
</dbReference>
<dbReference type="EMBL" id="LLZZ01000022">
    <property type="protein sequence ID" value="KTB12361.1"/>
    <property type="molecule type" value="Genomic_DNA"/>
</dbReference>
<reference evidence="6 7" key="1">
    <citation type="submission" date="2015-10" db="EMBL/GenBank/DDBJ databases">
        <title>Draft genomes sequences of Candida glabrata isolates 1A, 1B, 2A, 2B, 3A and 3B.</title>
        <authorList>
            <person name="Haavelsrud O.E."/>
            <person name="Gaustad P."/>
        </authorList>
    </citation>
    <scope>NUCLEOTIDE SEQUENCE [LARGE SCALE GENOMIC DNA]</scope>
    <source>
        <strain evidence="6">910700640</strain>
    </source>
</reference>
<protein>
    <submittedName>
        <fullName evidence="6">Pore and endoplasmic reticulum protein of 33 kDa</fullName>
    </submittedName>
</protein>
<dbReference type="VEuPathDB" id="FungiDB:CAGL0F01639g"/>
<dbReference type="Pfam" id="PF03661">
    <property type="entry name" value="TMEM33_Pom33"/>
    <property type="match status" value="1"/>
</dbReference>
<evidence type="ECO:0000313" key="6">
    <source>
        <dbReference type="EMBL" id="KTB12361.1"/>
    </source>
</evidence>
<dbReference type="AlphaFoldDB" id="A0A0W0D588"/>
<dbReference type="PANTHER" id="PTHR12703">
    <property type="entry name" value="TRANSMEMBRANE PROTEIN 33"/>
    <property type="match status" value="1"/>
</dbReference>
<dbReference type="GO" id="GO:0071786">
    <property type="term" value="P:endoplasmic reticulum tubular network organization"/>
    <property type="evidence" value="ECO:0007669"/>
    <property type="project" value="TreeGrafter"/>
</dbReference>
<comment type="similarity">
    <text evidence="2">Belongs to the PER33/POM33 family.</text>
</comment>
<organism evidence="6 7">
    <name type="scientific">Candida glabrata</name>
    <name type="common">Yeast</name>
    <name type="synonym">Torulopsis glabrata</name>
    <dbReference type="NCBI Taxonomy" id="5478"/>
    <lineage>
        <taxon>Eukaryota</taxon>
        <taxon>Fungi</taxon>
        <taxon>Dikarya</taxon>
        <taxon>Ascomycota</taxon>
        <taxon>Saccharomycotina</taxon>
        <taxon>Saccharomycetes</taxon>
        <taxon>Saccharomycetales</taxon>
        <taxon>Saccharomycetaceae</taxon>
        <taxon>Nakaseomyces</taxon>
    </lineage>
</organism>
<dbReference type="VEuPathDB" id="FungiDB:GW608_F01375"/>
<sequence length="264" mass="31377">MARQRSVAPFLTVLQSRIRQPQFFWFLGHFMVLYHGLKIHLRLFGVKNTQYHYRCCLAYLTVTYGIVLYQFVKSGQLDFQFATIRRRLLELDTLQYFVLLTSLYILSYGGFIDLNILNSLHIYSFFHCLNYFKENLLPFISLIPVQTRTTLNQSITFFIESSNRLCLRIAHDFEMSCVFMLSVRAIFYALSAPLYPTKCRLIGALIYIWFFKLRYIQNEQLRKDVDDKIAMVEKAPFMIQNPQLQHLWFSVKNTYLYVLKAMPV</sequence>
<dbReference type="VEuPathDB" id="FungiDB:B1J91_F01639g"/>
<dbReference type="Proteomes" id="UP000054886">
    <property type="component" value="Unassembled WGS sequence"/>
</dbReference>
<evidence type="ECO:0000256" key="3">
    <source>
        <dbReference type="ARBA" id="ARBA00022692"/>
    </source>
</evidence>
<comment type="caution">
    <text evidence="6">The sequence shown here is derived from an EMBL/GenBank/DDBJ whole genome shotgun (WGS) entry which is preliminary data.</text>
</comment>
<keyword evidence="3" id="KW-0812">Transmembrane</keyword>
<dbReference type="VEuPathDB" id="FungiDB:GVI51_F01397"/>
<comment type="subcellular location">
    <subcellularLocation>
        <location evidence="1">Membrane</location>
        <topology evidence="1">Multi-pass membrane protein</topology>
    </subcellularLocation>
</comment>
<name>A0A0W0D588_CANGB</name>
<evidence type="ECO:0000256" key="1">
    <source>
        <dbReference type="ARBA" id="ARBA00004141"/>
    </source>
</evidence>
<dbReference type="GO" id="GO:0005783">
    <property type="term" value="C:endoplasmic reticulum"/>
    <property type="evidence" value="ECO:0007669"/>
    <property type="project" value="TreeGrafter"/>
</dbReference>
<dbReference type="GO" id="GO:0061024">
    <property type="term" value="P:membrane organization"/>
    <property type="evidence" value="ECO:0007669"/>
    <property type="project" value="TreeGrafter"/>
</dbReference>
<dbReference type="PhylomeDB" id="A0A0W0D588"/>
<dbReference type="OrthoDB" id="5581259at2759"/>
<keyword evidence="5" id="KW-0472">Membrane</keyword>
<evidence type="ECO:0000256" key="2">
    <source>
        <dbReference type="ARBA" id="ARBA00007322"/>
    </source>
</evidence>
<dbReference type="OMA" id="PQFYWFL"/>
<evidence type="ECO:0000256" key="5">
    <source>
        <dbReference type="ARBA" id="ARBA00023136"/>
    </source>
</evidence>
<proteinExistence type="inferred from homology"/>
<evidence type="ECO:0000313" key="7">
    <source>
        <dbReference type="Proteomes" id="UP000054886"/>
    </source>
</evidence>